<gene>
    <name evidence="12" type="ORF">SASPL_150890</name>
</gene>
<dbReference type="GO" id="GO:0008312">
    <property type="term" value="F:7S RNA binding"/>
    <property type="evidence" value="ECO:0007669"/>
    <property type="project" value="InterPro"/>
</dbReference>
<reference evidence="12" key="1">
    <citation type="submission" date="2018-01" db="EMBL/GenBank/DDBJ databases">
        <authorList>
            <person name="Mao J.F."/>
        </authorList>
    </citation>
    <scope>NUCLEOTIDE SEQUENCE</scope>
    <source>
        <strain evidence="12">Huo1</strain>
        <tissue evidence="12">Leaf</tissue>
    </source>
</reference>
<comment type="subcellular location">
    <subcellularLocation>
        <location evidence="1">Mitochondrion inner membrane</location>
        <topology evidence="1">Multi-pass membrane protein</topology>
    </subcellularLocation>
</comment>
<dbReference type="Pfam" id="PF01922">
    <property type="entry name" value="SRP19"/>
    <property type="match status" value="1"/>
</dbReference>
<name>A0A8X8W6W2_SALSN</name>
<dbReference type="PANTHER" id="PTHR10485:SF30">
    <property type="entry name" value="MITOCHONDRIAL IMPORT INNER MEMBRANE TRANSLOCASE SUBUNIT TIM17-2-LIKE"/>
    <property type="match status" value="1"/>
</dbReference>
<sequence length="319" mass="35435">MHFILHQRGILYLATAVDQFGLSSIQNCNGYIELIYFHLFYGNIMDVDLSNIKKWVIVYPIYINSKKTLAEGRRINASKACENPTCTEVYDCCAHLKIPRVIEADNEKDARHVYRDWKQLKLHVAELVRRHPGRTKKQEPATSAAVGSKYGKGGKKKRNSLFVCLCPTRFDPWERRKHLESLVRIISWDLDDIGGAFGMGAVGGAAFHFLKGTYNSPKGERLAGGSQEVRMNAPRVGGSFEVWGGLFSTFDCTMVYMRQEEDPWYSIIAGSLNKVMSAPQNLPPMEEPVPIVAGYPGKTPGRPSVSVGGLGEGSSLSSS</sequence>
<evidence type="ECO:0000256" key="11">
    <source>
        <dbReference type="SAM" id="MobiDB-lite"/>
    </source>
</evidence>
<evidence type="ECO:0000256" key="9">
    <source>
        <dbReference type="ARBA" id="ARBA00023136"/>
    </source>
</evidence>
<organism evidence="12">
    <name type="scientific">Salvia splendens</name>
    <name type="common">Scarlet sage</name>
    <dbReference type="NCBI Taxonomy" id="180675"/>
    <lineage>
        <taxon>Eukaryota</taxon>
        <taxon>Viridiplantae</taxon>
        <taxon>Streptophyta</taxon>
        <taxon>Embryophyta</taxon>
        <taxon>Tracheophyta</taxon>
        <taxon>Spermatophyta</taxon>
        <taxon>Magnoliopsida</taxon>
        <taxon>eudicotyledons</taxon>
        <taxon>Gunneridae</taxon>
        <taxon>Pentapetalae</taxon>
        <taxon>asterids</taxon>
        <taxon>lamiids</taxon>
        <taxon>Lamiales</taxon>
        <taxon>Lamiaceae</taxon>
        <taxon>Nepetoideae</taxon>
        <taxon>Mentheae</taxon>
        <taxon>Salviinae</taxon>
        <taxon>Salvia</taxon>
        <taxon>Salvia subgen. Calosphace</taxon>
        <taxon>core Calosphace</taxon>
    </lineage>
</organism>
<evidence type="ECO:0000256" key="2">
    <source>
        <dbReference type="ARBA" id="ARBA00008444"/>
    </source>
</evidence>
<keyword evidence="13" id="KW-1185">Reference proteome</keyword>
<dbReference type="GO" id="GO:0008320">
    <property type="term" value="F:protein transmembrane transporter activity"/>
    <property type="evidence" value="ECO:0007669"/>
    <property type="project" value="TreeGrafter"/>
</dbReference>
<keyword evidence="4" id="KW-0812">Transmembrane</keyword>
<evidence type="ECO:0000256" key="4">
    <source>
        <dbReference type="ARBA" id="ARBA00022692"/>
    </source>
</evidence>
<accession>A0A8X8W6W2</accession>
<comment type="caution">
    <text evidence="12">The sequence shown here is derived from an EMBL/GenBank/DDBJ whole genome shotgun (WGS) entry which is preliminary data.</text>
</comment>
<evidence type="ECO:0000313" key="13">
    <source>
        <dbReference type="Proteomes" id="UP000298416"/>
    </source>
</evidence>
<keyword evidence="5" id="KW-0999">Mitochondrion inner membrane</keyword>
<proteinExistence type="inferred from homology"/>
<evidence type="ECO:0000256" key="3">
    <source>
        <dbReference type="ARBA" id="ARBA00022490"/>
    </source>
</evidence>
<keyword evidence="7" id="KW-0496">Mitochondrion</keyword>
<dbReference type="EMBL" id="PNBA02000020">
    <property type="protein sequence ID" value="KAG6389422.1"/>
    <property type="molecule type" value="Genomic_DNA"/>
</dbReference>
<dbReference type="AlphaFoldDB" id="A0A8X8W6W2"/>
<dbReference type="InterPro" id="IPR002778">
    <property type="entry name" value="Signal_recog_particle_SRP19"/>
</dbReference>
<dbReference type="Pfam" id="PF02466">
    <property type="entry name" value="Tim17"/>
    <property type="match status" value="1"/>
</dbReference>
<protein>
    <submittedName>
        <fullName evidence="12">Uncharacterized protein</fullName>
    </submittedName>
</protein>
<evidence type="ECO:0000313" key="12">
    <source>
        <dbReference type="EMBL" id="KAG6389422.1"/>
    </source>
</evidence>
<dbReference type="GO" id="GO:0006614">
    <property type="term" value="P:SRP-dependent cotranslational protein targeting to membrane"/>
    <property type="evidence" value="ECO:0007669"/>
    <property type="project" value="InterPro"/>
</dbReference>
<dbReference type="GO" id="GO:0030150">
    <property type="term" value="P:protein import into mitochondrial matrix"/>
    <property type="evidence" value="ECO:0007669"/>
    <property type="project" value="TreeGrafter"/>
</dbReference>
<keyword evidence="10" id="KW-0687">Ribonucleoprotein</keyword>
<evidence type="ECO:0000256" key="10">
    <source>
        <dbReference type="ARBA" id="ARBA00023274"/>
    </source>
</evidence>
<dbReference type="PANTHER" id="PTHR10485">
    <property type="entry name" value="MITOCHONDRIAL IMPORT INNER MEMBRANE TRANSLOCASE SUBUNIT TIM-17"/>
    <property type="match status" value="1"/>
</dbReference>
<keyword evidence="6" id="KW-1133">Transmembrane helix</keyword>
<feature type="region of interest" description="Disordered" evidence="11">
    <location>
        <begin position="131"/>
        <end position="155"/>
    </location>
</feature>
<evidence type="ECO:0000256" key="6">
    <source>
        <dbReference type="ARBA" id="ARBA00022989"/>
    </source>
</evidence>
<evidence type="ECO:0000256" key="8">
    <source>
        <dbReference type="ARBA" id="ARBA00023135"/>
    </source>
</evidence>
<reference evidence="12" key="2">
    <citation type="submission" date="2020-08" db="EMBL/GenBank/DDBJ databases">
        <title>Plant Genome Project.</title>
        <authorList>
            <person name="Zhang R.-G."/>
        </authorList>
    </citation>
    <scope>NUCLEOTIDE SEQUENCE</scope>
    <source>
        <strain evidence="12">Huo1</strain>
        <tissue evidence="12">Leaf</tissue>
    </source>
</reference>
<dbReference type="InterPro" id="IPR036521">
    <property type="entry name" value="SRP19-like_sf"/>
</dbReference>
<keyword evidence="9" id="KW-0472">Membrane</keyword>
<evidence type="ECO:0000256" key="5">
    <source>
        <dbReference type="ARBA" id="ARBA00022792"/>
    </source>
</evidence>
<dbReference type="Gene3D" id="3.30.56.30">
    <property type="entry name" value="Signal recognition particle, SRP19-like subunit"/>
    <property type="match status" value="1"/>
</dbReference>
<dbReference type="GO" id="GO:0005786">
    <property type="term" value="C:signal recognition particle, endoplasmic reticulum targeting"/>
    <property type="evidence" value="ECO:0007669"/>
    <property type="project" value="UniProtKB-KW"/>
</dbReference>
<dbReference type="GO" id="GO:0005744">
    <property type="term" value="C:TIM23 mitochondrial import inner membrane translocase complex"/>
    <property type="evidence" value="ECO:0007669"/>
    <property type="project" value="TreeGrafter"/>
</dbReference>
<keyword evidence="8" id="KW-0733">Signal recognition particle</keyword>
<comment type="similarity">
    <text evidence="2">Belongs to the Tim17/Tim22/Tim23 family.</text>
</comment>
<keyword evidence="3" id="KW-0963">Cytoplasm</keyword>
<dbReference type="Proteomes" id="UP000298416">
    <property type="component" value="Unassembled WGS sequence"/>
</dbReference>
<evidence type="ECO:0000256" key="1">
    <source>
        <dbReference type="ARBA" id="ARBA00004448"/>
    </source>
</evidence>
<evidence type="ECO:0000256" key="7">
    <source>
        <dbReference type="ARBA" id="ARBA00023128"/>
    </source>
</evidence>
<feature type="region of interest" description="Disordered" evidence="11">
    <location>
        <begin position="293"/>
        <end position="319"/>
    </location>
</feature>
<dbReference type="SUPFAM" id="SSF69695">
    <property type="entry name" value="SRP19"/>
    <property type="match status" value="1"/>
</dbReference>